<evidence type="ECO:0000313" key="19">
    <source>
        <dbReference type="EMBL" id="PKA64792.1"/>
    </source>
</evidence>
<keyword evidence="11 16" id="KW-1133">Transmembrane helix</keyword>
<dbReference type="GO" id="GO:0008270">
    <property type="term" value="F:zinc ion binding"/>
    <property type="evidence" value="ECO:0007669"/>
    <property type="project" value="UniProtKB-KW"/>
</dbReference>
<evidence type="ECO:0000256" key="9">
    <source>
        <dbReference type="ARBA" id="ARBA00022786"/>
    </source>
</evidence>
<reference evidence="19 20" key="1">
    <citation type="journal article" date="2017" name="Nature">
        <title>The Apostasia genome and the evolution of orchids.</title>
        <authorList>
            <person name="Zhang G.Q."/>
            <person name="Liu K.W."/>
            <person name="Li Z."/>
            <person name="Lohaus R."/>
            <person name="Hsiao Y.Y."/>
            <person name="Niu S.C."/>
            <person name="Wang J.Y."/>
            <person name="Lin Y.C."/>
            <person name="Xu Q."/>
            <person name="Chen L.J."/>
            <person name="Yoshida K."/>
            <person name="Fujiwara S."/>
            <person name="Wang Z.W."/>
            <person name="Zhang Y.Q."/>
            <person name="Mitsuda N."/>
            <person name="Wang M."/>
            <person name="Liu G.H."/>
            <person name="Pecoraro L."/>
            <person name="Huang H.X."/>
            <person name="Xiao X.J."/>
            <person name="Lin M."/>
            <person name="Wu X.Y."/>
            <person name="Wu W.L."/>
            <person name="Chen Y.Y."/>
            <person name="Chang S.B."/>
            <person name="Sakamoto S."/>
            <person name="Ohme-Takagi M."/>
            <person name="Yagi M."/>
            <person name="Zeng S.J."/>
            <person name="Shen C.Y."/>
            <person name="Yeh C.M."/>
            <person name="Luo Y.B."/>
            <person name="Tsai W.C."/>
            <person name="Van de Peer Y."/>
            <person name="Liu Z.J."/>
        </authorList>
    </citation>
    <scope>NUCLEOTIDE SEQUENCE [LARGE SCALE GENOMIC DNA]</scope>
    <source>
        <strain evidence="20">cv. Shenzhen</strain>
        <tissue evidence="19">Stem</tissue>
    </source>
</reference>
<dbReference type="PANTHER" id="PTHR14155">
    <property type="entry name" value="RING FINGER DOMAIN-CONTAINING"/>
    <property type="match status" value="1"/>
</dbReference>
<feature type="signal peptide" evidence="17">
    <location>
        <begin position="1"/>
        <end position="37"/>
    </location>
</feature>
<feature type="compositionally biased region" description="Polar residues" evidence="15">
    <location>
        <begin position="257"/>
        <end position="267"/>
    </location>
</feature>
<dbReference type="SUPFAM" id="SSF57850">
    <property type="entry name" value="RING/U-box"/>
    <property type="match status" value="1"/>
</dbReference>
<dbReference type="GO" id="GO:0061630">
    <property type="term" value="F:ubiquitin protein ligase activity"/>
    <property type="evidence" value="ECO:0007669"/>
    <property type="project" value="UniProtKB-EC"/>
</dbReference>
<keyword evidence="5 19" id="KW-0808">Transferase</keyword>
<dbReference type="EMBL" id="KZ451900">
    <property type="protein sequence ID" value="PKA64792.1"/>
    <property type="molecule type" value="Genomic_DNA"/>
</dbReference>
<evidence type="ECO:0000256" key="8">
    <source>
        <dbReference type="ARBA" id="ARBA00022771"/>
    </source>
</evidence>
<feature type="transmembrane region" description="Helical" evidence="16">
    <location>
        <begin position="61"/>
        <end position="80"/>
    </location>
</feature>
<keyword evidence="19" id="KW-0012">Acyltransferase</keyword>
<evidence type="ECO:0000256" key="3">
    <source>
        <dbReference type="ARBA" id="ARBA00004906"/>
    </source>
</evidence>
<dbReference type="GO" id="GO:0016020">
    <property type="term" value="C:membrane"/>
    <property type="evidence" value="ECO:0007669"/>
    <property type="project" value="UniProtKB-SubCell"/>
</dbReference>
<protein>
    <recommendedName>
        <fullName evidence="4">RING-type E3 ubiquitin transferase</fullName>
        <ecNumber evidence="4">2.3.2.27</ecNumber>
    </recommendedName>
</protein>
<gene>
    <name evidence="19" type="primary">ATL6</name>
    <name evidence="19" type="ORF">AXF42_Ash016823</name>
</gene>
<keyword evidence="7" id="KW-0479">Metal-binding</keyword>
<feature type="region of interest" description="Disordered" evidence="15">
    <location>
        <begin position="242"/>
        <end position="268"/>
    </location>
</feature>
<feature type="region of interest" description="Disordered" evidence="15">
    <location>
        <begin position="353"/>
        <end position="382"/>
    </location>
</feature>
<dbReference type="Proteomes" id="UP000236161">
    <property type="component" value="Unassembled WGS sequence"/>
</dbReference>
<keyword evidence="8 14" id="KW-0863">Zinc-finger</keyword>
<dbReference type="InterPro" id="IPR053238">
    <property type="entry name" value="RING-H2_zinc_finger"/>
</dbReference>
<evidence type="ECO:0000256" key="4">
    <source>
        <dbReference type="ARBA" id="ARBA00012483"/>
    </source>
</evidence>
<evidence type="ECO:0000256" key="2">
    <source>
        <dbReference type="ARBA" id="ARBA00004167"/>
    </source>
</evidence>
<feature type="compositionally biased region" description="Basic residues" evidence="15">
    <location>
        <begin position="242"/>
        <end position="256"/>
    </location>
</feature>
<evidence type="ECO:0000256" key="16">
    <source>
        <dbReference type="SAM" id="Phobius"/>
    </source>
</evidence>
<dbReference type="AlphaFoldDB" id="A0A2I0BAF8"/>
<dbReference type="Gene3D" id="3.30.40.10">
    <property type="entry name" value="Zinc/RING finger domain, C3HC4 (zinc finger)"/>
    <property type="match status" value="1"/>
</dbReference>
<comment type="catalytic activity">
    <reaction evidence="1">
        <text>S-ubiquitinyl-[E2 ubiquitin-conjugating enzyme]-L-cysteine + [acceptor protein]-L-lysine = [E2 ubiquitin-conjugating enzyme]-L-cysteine + N(6)-ubiquitinyl-[acceptor protein]-L-lysine.</text>
        <dbReference type="EC" id="2.3.2.27"/>
    </reaction>
</comment>
<dbReference type="SMART" id="SM00184">
    <property type="entry name" value="RING"/>
    <property type="match status" value="1"/>
</dbReference>
<evidence type="ECO:0000256" key="5">
    <source>
        <dbReference type="ARBA" id="ARBA00022679"/>
    </source>
</evidence>
<keyword evidence="20" id="KW-1185">Reference proteome</keyword>
<dbReference type="PROSITE" id="PS50089">
    <property type="entry name" value="ZF_RING_2"/>
    <property type="match status" value="1"/>
</dbReference>
<dbReference type="OrthoDB" id="8062037at2759"/>
<dbReference type="STRING" id="1088818.A0A2I0BAF8"/>
<evidence type="ECO:0000256" key="13">
    <source>
        <dbReference type="ARBA" id="ARBA00024209"/>
    </source>
</evidence>
<comment type="subcellular location">
    <subcellularLocation>
        <location evidence="2">Membrane</location>
        <topology evidence="2">Single-pass membrane protein</topology>
    </subcellularLocation>
</comment>
<keyword evidence="17" id="KW-0732">Signal</keyword>
<evidence type="ECO:0000256" key="7">
    <source>
        <dbReference type="ARBA" id="ARBA00022723"/>
    </source>
</evidence>
<name>A0A2I0BAF8_9ASPA</name>
<comment type="similarity">
    <text evidence="13">Belongs to the RING-type zinc finger family. ATL subfamily.</text>
</comment>
<organism evidence="19 20">
    <name type="scientific">Apostasia shenzhenica</name>
    <dbReference type="NCBI Taxonomy" id="1088818"/>
    <lineage>
        <taxon>Eukaryota</taxon>
        <taxon>Viridiplantae</taxon>
        <taxon>Streptophyta</taxon>
        <taxon>Embryophyta</taxon>
        <taxon>Tracheophyta</taxon>
        <taxon>Spermatophyta</taxon>
        <taxon>Magnoliopsida</taxon>
        <taxon>Liliopsida</taxon>
        <taxon>Asparagales</taxon>
        <taxon>Orchidaceae</taxon>
        <taxon>Apostasioideae</taxon>
        <taxon>Apostasia</taxon>
    </lineage>
</organism>
<evidence type="ECO:0000256" key="14">
    <source>
        <dbReference type="PROSITE-ProRule" id="PRU00175"/>
    </source>
</evidence>
<dbReference type="FunFam" id="3.30.40.10:FF:000187">
    <property type="entry name" value="E3 ubiquitin-protein ligase ATL6"/>
    <property type="match status" value="1"/>
</dbReference>
<proteinExistence type="inferred from homology"/>
<keyword evidence="6 16" id="KW-0812">Transmembrane</keyword>
<dbReference type="InterPro" id="IPR013083">
    <property type="entry name" value="Znf_RING/FYVE/PHD"/>
</dbReference>
<dbReference type="CDD" id="cd16461">
    <property type="entry name" value="RING-H2_EL5-like"/>
    <property type="match status" value="1"/>
</dbReference>
<keyword evidence="12 16" id="KW-0472">Membrane</keyword>
<dbReference type="EC" id="2.3.2.27" evidence="4"/>
<evidence type="ECO:0000313" key="20">
    <source>
        <dbReference type="Proteomes" id="UP000236161"/>
    </source>
</evidence>
<dbReference type="PANTHER" id="PTHR14155:SF263">
    <property type="entry name" value="E3 UBIQUITIN-PROTEIN LIGASE ATL6"/>
    <property type="match status" value="1"/>
</dbReference>
<accession>A0A2I0BAF8</accession>
<keyword evidence="10" id="KW-0862">Zinc</keyword>
<evidence type="ECO:0000256" key="10">
    <source>
        <dbReference type="ARBA" id="ARBA00022833"/>
    </source>
</evidence>
<evidence type="ECO:0000256" key="6">
    <source>
        <dbReference type="ARBA" id="ARBA00022692"/>
    </source>
</evidence>
<dbReference type="Pfam" id="PF13639">
    <property type="entry name" value="zf-RING_2"/>
    <property type="match status" value="1"/>
</dbReference>
<comment type="pathway">
    <text evidence="3">Protein modification; protein ubiquitination.</text>
</comment>
<sequence>MATTLHSRRFAGRPDATTAYILPVLLLLVFSGKSAQAQPSSNENNNNNPYSSANFNPSMAIVIVVLVSAFFFLGFFSVYIRQCGGRERTDPFAATAAVIAGRSRLLRGLDSSILDTFPKFVYSEVKELKISKGALECAICLNEFEDDDVLRLLPKCNHVFHQDCIDAWLATHVTCPVCRANLADVSDASTVDLGGNGRAASTHPPASVPNTAQDAPAPEYVAITVDHLERKKEIADLARIASRKRGNGSKRPRTLSRSHSTGHSITQDLERYTLRLPENVRQEMIAAGKLQRAKTFAVVGGNGGSSRRVSREIGEGSSRSRRSIRLGRSDRWPSFFVRSLSVRVSTWARGEGSVKGKFAGAAPRPSSAADPNESSTAALNRV</sequence>
<evidence type="ECO:0000256" key="11">
    <source>
        <dbReference type="ARBA" id="ARBA00022989"/>
    </source>
</evidence>
<keyword evidence="9" id="KW-0833">Ubl conjugation pathway</keyword>
<evidence type="ECO:0000256" key="17">
    <source>
        <dbReference type="SAM" id="SignalP"/>
    </source>
</evidence>
<feature type="compositionally biased region" description="Polar residues" evidence="15">
    <location>
        <begin position="372"/>
        <end position="382"/>
    </location>
</feature>
<feature type="chain" id="PRO_5014179170" description="RING-type E3 ubiquitin transferase" evidence="17">
    <location>
        <begin position="38"/>
        <end position="382"/>
    </location>
</feature>
<evidence type="ECO:0000259" key="18">
    <source>
        <dbReference type="PROSITE" id="PS50089"/>
    </source>
</evidence>
<feature type="domain" description="RING-type" evidence="18">
    <location>
        <begin position="137"/>
        <end position="179"/>
    </location>
</feature>
<evidence type="ECO:0000256" key="12">
    <source>
        <dbReference type="ARBA" id="ARBA00023136"/>
    </source>
</evidence>
<evidence type="ECO:0000256" key="15">
    <source>
        <dbReference type="SAM" id="MobiDB-lite"/>
    </source>
</evidence>
<evidence type="ECO:0000256" key="1">
    <source>
        <dbReference type="ARBA" id="ARBA00000900"/>
    </source>
</evidence>
<dbReference type="InterPro" id="IPR001841">
    <property type="entry name" value="Znf_RING"/>
</dbReference>